<evidence type="ECO:0000313" key="2">
    <source>
        <dbReference type="EMBL" id="CRG83441.1"/>
    </source>
</evidence>
<feature type="region of interest" description="Disordered" evidence="1">
    <location>
        <begin position="610"/>
        <end position="650"/>
    </location>
</feature>
<feature type="compositionally biased region" description="Basic and acidic residues" evidence="1">
    <location>
        <begin position="92"/>
        <end position="116"/>
    </location>
</feature>
<evidence type="ECO:0000256" key="1">
    <source>
        <dbReference type="SAM" id="MobiDB-lite"/>
    </source>
</evidence>
<feature type="compositionally biased region" description="Low complexity" evidence="1">
    <location>
        <begin position="529"/>
        <end position="542"/>
    </location>
</feature>
<feature type="region of interest" description="Disordered" evidence="1">
    <location>
        <begin position="244"/>
        <end position="562"/>
    </location>
</feature>
<feature type="compositionally biased region" description="Polar residues" evidence="1">
    <location>
        <begin position="441"/>
        <end position="455"/>
    </location>
</feature>
<dbReference type="AlphaFoldDB" id="A0A0U1LMT9"/>
<feature type="compositionally biased region" description="Pro residues" evidence="1">
    <location>
        <begin position="370"/>
        <end position="379"/>
    </location>
</feature>
<feature type="compositionally biased region" description="Polar residues" evidence="1">
    <location>
        <begin position="267"/>
        <end position="279"/>
    </location>
</feature>
<dbReference type="EMBL" id="CVMT01000001">
    <property type="protein sequence ID" value="CRG83441.1"/>
    <property type="molecule type" value="Genomic_DNA"/>
</dbReference>
<name>A0A0U1LMT9_TALIS</name>
<feature type="compositionally biased region" description="Basic and acidic residues" evidence="1">
    <location>
        <begin position="458"/>
        <end position="497"/>
    </location>
</feature>
<feature type="compositionally biased region" description="Basic and acidic residues" evidence="1">
    <location>
        <begin position="413"/>
        <end position="427"/>
    </location>
</feature>
<dbReference type="Proteomes" id="UP000054383">
    <property type="component" value="Unassembled WGS sequence"/>
</dbReference>
<feature type="region of interest" description="Disordered" evidence="1">
    <location>
        <begin position="186"/>
        <end position="231"/>
    </location>
</feature>
<feature type="compositionally biased region" description="Low complexity" evidence="1">
    <location>
        <begin position="640"/>
        <end position="650"/>
    </location>
</feature>
<evidence type="ECO:0000313" key="3">
    <source>
        <dbReference type="Proteomes" id="UP000054383"/>
    </source>
</evidence>
<protein>
    <submittedName>
        <fullName evidence="2">Uncharacterized protein</fullName>
    </submittedName>
</protein>
<sequence length="650" mass="73045">MARKSPQKPAAAYFEEYDDDAGSVIPHTRQSANIAAKRSKSDFGPLDLVPIDFASDSGYSSRTAATGNSSQSRASGKPSPLALSLDTNPRSKAVDAVRTKETRREKGKQRDEKRASADLMHMNARTVAPQRSSSKSRRRESITMQHQPPEGYWPYVNSGYPAMPAYPVSAVEPRPMDYHYYYSQHPQAKEMPPPSPQAPRYPYPSYGPEMHVAQSPVRQRRPSRASAYHLDERPLSYHAGMPEAMYNPGALPASPFDHHGPPPASSAYYTQPSTPQNQYFVEPGSQFEAVYEKSRASSVSRPREQRRRSSVYARPVIEHPTPQPSYDDGSFLERHISREHRSSRRQSESRRPESRRPVEIDDLDEDYYRMPPPPPPGPKPKVKAPKIIQKRPEHPPKSVTTGSVPPTSRRMSHSRDSWDLSDLKEALPHQQIRKMAGGPERSQSMKATRRMSYNSPDGARRIAIEDSRRRRTLYYDDDRASQHDSTAEMEQQHRSAEEYQAAKSGRTGVPLTADALKLKSRIAQRQDSDSGSQKSRSNSSRGSDARTRDGSGVGSRFDDDNSFTMMMNGMNISFDPGSVNGKTIHLRTDDQGAIGLNIEGRRPKKYIMPAGSEFTAPSSRREIEDGRRVREDKRSDRASRLSSRSTFSGR</sequence>
<feature type="compositionally biased region" description="Basic and acidic residues" evidence="1">
    <location>
        <begin position="619"/>
        <end position="639"/>
    </location>
</feature>
<gene>
    <name evidence="2" type="ORF">PISL3812_00792</name>
</gene>
<proteinExistence type="predicted"/>
<feature type="compositionally biased region" description="Pro residues" evidence="1">
    <location>
        <begin position="191"/>
        <end position="202"/>
    </location>
</feature>
<feature type="region of interest" description="Disordered" evidence="1">
    <location>
        <begin position="54"/>
        <end position="151"/>
    </location>
</feature>
<dbReference type="STRING" id="28573.A0A0U1LMT9"/>
<accession>A0A0U1LMT9</accession>
<keyword evidence="3" id="KW-1185">Reference proteome</keyword>
<reference evidence="2 3" key="1">
    <citation type="submission" date="2015-04" db="EMBL/GenBank/DDBJ databases">
        <authorList>
            <person name="Syromyatnikov M.Y."/>
            <person name="Popov V.N."/>
        </authorList>
    </citation>
    <scope>NUCLEOTIDE SEQUENCE [LARGE SCALE GENOMIC DNA]</scope>
    <source>
        <strain evidence="2">WF-38-12</strain>
    </source>
</reference>
<organism evidence="2 3">
    <name type="scientific">Talaromyces islandicus</name>
    <name type="common">Penicillium islandicum</name>
    <dbReference type="NCBI Taxonomy" id="28573"/>
    <lineage>
        <taxon>Eukaryota</taxon>
        <taxon>Fungi</taxon>
        <taxon>Dikarya</taxon>
        <taxon>Ascomycota</taxon>
        <taxon>Pezizomycotina</taxon>
        <taxon>Eurotiomycetes</taxon>
        <taxon>Eurotiomycetidae</taxon>
        <taxon>Eurotiales</taxon>
        <taxon>Trichocomaceae</taxon>
        <taxon>Talaromyces</taxon>
        <taxon>Talaromyces sect. Islandici</taxon>
    </lineage>
</organism>
<feature type="compositionally biased region" description="Polar residues" evidence="1">
    <location>
        <begin position="57"/>
        <end position="74"/>
    </location>
</feature>
<dbReference type="OMA" id="GRSNSYH"/>
<feature type="compositionally biased region" description="Basic and acidic residues" evidence="1">
    <location>
        <begin position="331"/>
        <end position="359"/>
    </location>
</feature>
<dbReference type="OrthoDB" id="5407458at2759"/>